<organism evidence="2 3">
    <name type="scientific">Paraburkholderia acidiphila</name>
    <dbReference type="NCBI Taxonomy" id="2571747"/>
    <lineage>
        <taxon>Bacteria</taxon>
        <taxon>Pseudomonadati</taxon>
        <taxon>Pseudomonadota</taxon>
        <taxon>Betaproteobacteria</taxon>
        <taxon>Burkholderiales</taxon>
        <taxon>Burkholderiaceae</taxon>
        <taxon>Paraburkholderia</taxon>
    </lineage>
</organism>
<evidence type="ECO:0000313" key="2">
    <source>
        <dbReference type="EMBL" id="QGZ55365.1"/>
    </source>
</evidence>
<feature type="transmembrane region" description="Helical" evidence="1">
    <location>
        <begin position="67"/>
        <end position="86"/>
    </location>
</feature>
<sequence length="142" mass="15982">MTLTGATSPGVRGTISAVGRGVPVYAPKPSTGKPQRTVRCAYTALVTLSRNTAIFVAKSEHNTFHRFGFVVAVAQLGLFLSVVRFGEFTMSIFAYRKHLRFLTPFQRRRWWDQKKRLTPRVRISGAYVPPSVTREFTYVKVG</sequence>
<protein>
    <submittedName>
        <fullName evidence="2">Uncharacterized protein</fullName>
    </submittedName>
</protein>
<reference evidence="2 3" key="1">
    <citation type="submission" date="2019-12" db="EMBL/GenBank/DDBJ databases">
        <title>Paraburkholderia acidiphila 7Q-K02 sp. nov and Paraburkholderia acidisoli DHF22 sp. nov., two strains isolated from forest soil.</title>
        <authorList>
            <person name="Gao Z."/>
            <person name="Qiu L."/>
        </authorList>
    </citation>
    <scope>NUCLEOTIDE SEQUENCE [LARGE SCALE GENOMIC DNA]</scope>
    <source>
        <strain evidence="2 3">7Q-K02</strain>
    </source>
</reference>
<keyword evidence="1" id="KW-0812">Transmembrane</keyword>
<dbReference type="Proteomes" id="UP000434209">
    <property type="component" value="Chromosome 1"/>
</dbReference>
<gene>
    <name evidence="2" type="ORF">FAZ97_10835</name>
</gene>
<dbReference type="KEGG" id="pacp:FAZ97_10835"/>
<dbReference type="RefSeq" id="WP_158758432.1">
    <property type="nucleotide sequence ID" value="NZ_CP046909.1"/>
</dbReference>
<name>A0A7Z2G563_9BURK</name>
<proteinExistence type="predicted"/>
<accession>A0A7Z2G563</accession>
<keyword evidence="3" id="KW-1185">Reference proteome</keyword>
<keyword evidence="1" id="KW-1133">Transmembrane helix</keyword>
<dbReference type="EMBL" id="CP046909">
    <property type="protein sequence ID" value="QGZ55365.1"/>
    <property type="molecule type" value="Genomic_DNA"/>
</dbReference>
<dbReference type="OrthoDB" id="9107475at2"/>
<dbReference type="AlphaFoldDB" id="A0A7Z2G563"/>
<evidence type="ECO:0000256" key="1">
    <source>
        <dbReference type="SAM" id="Phobius"/>
    </source>
</evidence>
<keyword evidence="1" id="KW-0472">Membrane</keyword>
<evidence type="ECO:0000313" key="3">
    <source>
        <dbReference type="Proteomes" id="UP000434209"/>
    </source>
</evidence>